<dbReference type="Pfam" id="PF00619">
    <property type="entry name" value="CARD"/>
    <property type="match status" value="1"/>
</dbReference>
<dbReference type="SUPFAM" id="SSF47986">
    <property type="entry name" value="DEATH domain"/>
    <property type="match status" value="3"/>
</dbReference>
<feature type="domain" description="Death" evidence="2">
    <location>
        <begin position="1518"/>
        <end position="1601"/>
    </location>
</feature>
<evidence type="ECO:0000259" key="2">
    <source>
        <dbReference type="PROSITE" id="PS50017"/>
    </source>
</evidence>
<dbReference type="PROSITE" id="PS50209">
    <property type="entry name" value="CARD"/>
    <property type="match status" value="1"/>
</dbReference>
<evidence type="ECO:0000259" key="3">
    <source>
        <dbReference type="PROSITE" id="PS50209"/>
    </source>
</evidence>
<feature type="coiled-coil region" evidence="1">
    <location>
        <begin position="268"/>
        <end position="295"/>
    </location>
</feature>
<dbReference type="GO" id="GO:0042981">
    <property type="term" value="P:regulation of apoptotic process"/>
    <property type="evidence" value="ECO:0007669"/>
    <property type="project" value="InterPro"/>
</dbReference>
<organism evidence="4 5">
    <name type="scientific">Stylophora pistillata</name>
    <name type="common">Smooth cauliflower coral</name>
    <dbReference type="NCBI Taxonomy" id="50429"/>
    <lineage>
        <taxon>Eukaryota</taxon>
        <taxon>Metazoa</taxon>
        <taxon>Cnidaria</taxon>
        <taxon>Anthozoa</taxon>
        <taxon>Hexacorallia</taxon>
        <taxon>Scleractinia</taxon>
        <taxon>Astrocoeniina</taxon>
        <taxon>Pocilloporidae</taxon>
        <taxon>Stylophora</taxon>
    </lineage>
</organism>
<dbReference type="InterPro" id="IPR000488">
    <property type="entry name" value="Death_dom"/>
</dbReference>
<keyword evidence="5" id="KW-1185">Reference proteome</keyword>
<dbReference type="Gene3D" id="2.60.220.30">
    <property type="match status" value="3"/>
</dbReference>
<comment type="caution">
    <text evidence="4">The sequence shown here is derived from an EMBL/GenBank/DDBJ whole genome shotgun (WGS) entry which is preliminary data.</text>
</comment>
<evidence type="ECO:0000313" key="5">
    <source>
        <dbReference type="Proteomes" id="UP000225706"/>
    </source>
</evidence>
<dbReference type="InterPro" id="IPR011029">
    <property type="entry name" value="DEATH-like_dom_sf"/>
</dbReference>
<keyword evidence="1" id="KW-0175">Coiled coil</keyword>
<protein>
    <recommendedName>
        <fullName evidence="6">Death domain-containing protein</fullName>
    </recommendedName>
</protein>
<feature type="coiled-coil region" evidence="1">
    <location>
        <begin position="116"/>
        <end position="157"/>
    </location>
</feature>
<proteinExistence type="predicted"/>
<dbReference type="OrthoDB" id="9417953at2759"/>
<evidence type="ECO:0000313" key="4">
    <source>
        <dbReference type="EMBL" id="PFX13572.1"/>
    </source>
</evidence>
<dbReference type="InterPro" id="IPR016729">
    <property type="entry name" value="FADD"/>
</dbReference>
<dbReference type="SMART" id="SM00005">
    <property type="entry name" value="DEATH"/>
    <property type="match status" value="2"/>
</dbReference>
<dbReference type="Gene3D" id="1.10.533.10">
    <property type="entry name" value="Death Domain, Fas"/>
    <property type="match status" value="3"/>
</dbReference>
<dbReference type="PANTHER" id="PTHR15077:SF9">
    <property type="entry name" value="C-TERMINAL OF ROC (COR) DOMAIN-CONTAINING PROTEIN"/>
    <property type="match status" value="1"/>
</dbReference>
<dbReference type="EMBL" id="LSMT01000943">
    <property type="protein sequence ID" value="PFX13572.1"/>
    <property type="molecule type" value="Genomic_DNA"/>
</dbReference>
<dbReference type="InterPro" id="IPR001315">
    <property type="entry name" value="CARD"/>
</dbReference>
<dbReference type="CDD" id="cd01670">
    <property type="entry name" value="Death"/>
    <property type="match status" value="2"/>
</dbReference>
<gene>
    <name evidence="4" type="ORF">AWC38_SpisGene22334</name>
</gene>
<feature type="coiled-coil region" evidence="1">
    <location>
        <begin position="1634"/>
        <end position="1668"/>
    </location>
</feature>
<dbReference type="PROSITE" id="PS50017">
    <property type="entry name" value="DEATH_DOMAIN"/>
    <property type="match status" value="2"/>
</dbReference>
<dbReference type="Pfam" id="PF00531">
    <property type="entry name" value="Death"/>
    <property type="match status" value="2"/>
</dbReference>
<evidence type="ECO:0008006" key="6">
    <source>
        <dbReference type="Google" id="ProtNLM"/>
    </source>
</evidence>
<dbReference type="CDD" id="cd01671">
    <property type="entry name" value="CARD"/>
    <property type="match status" value="1"/>
</dbReference>
<feature type="domain" description="CARD" evidence="3">
    <location>
        <begin position="31"/>
        <end position="121"/>
    </location>
</feature>
<reference evidence="5" key="1">
    <citation type="journal article" date="2017" name="bioRxiv">
        <title>Comparative analysis of the genomes of Stylophora pistillata and Acropora digitifera provides evidence for extensive differences between species of corals.</title>
        <authorList>
            <person name="Voolstra C.R."/>
            <person name="Li Y."/>
            <person name="Liew Y.J."/>
            <person name="Baumgarten S."/>
            <person name="Zoccola D."/>
            <person name="Flot J.-F."/>
            <person name="Tambutte S."/>
            <person name="Allemand D."/>
            <person name="Aranda M."/>
        </authorList>
    </citation>
    <scope>NUCLEOTIDE SEQUENCE [LARGE SCALE GENOMIC DNA]</scope>
</reference>
<dbReference type="Proteomes" id="UP000225706">
    <property type="component" value="Unassembled WGS sequence"/>
</dbReference>
<accession>A0A2B4RBH1</accession>
<feature type="domain" description="Death" evidence="2">
    <location>
        <begin position="209"/>
        <end position="276"/>
    </location>
</feature>
<evidence type="ECO:0000256" key="1">
    <source>
        <dbReference type="SAM" id="Coils"/>
    </source>
</evidence>
<name>A0A2B4RBH1_STYPI</name>
<dbReference type="PANTHER" id="PTHR15077">
    <property type="entry name" value="FAS-ASSOCIATING DEATH DOMAIN-CONTAINING PROTEIN FADD"/>
    <property type="match status" value="1"/>
</dbReference>
<sequence length="1695" mass="193005">MRISRIMLKVSGKFIQPGSAQRKRNKTTDMDDKDVETILSRLRKQLMESNINPDQICLSLEKRQVISSKEKASVERSFNRSVKMRILLSLIKRIGLKAYNTFLKALEENQSFPVACHLYKEEKAEALSELEEKKEDIEKLREKLSFREEEVKKLKEEIGNFSGELKKAMAGGWKNAKEDTETESDPRQKEVTDVHISLIADHVESHYVKDMGARLDIPTPVYRNIEQDYSENRDKVWELLTKWRQRKGKGATLAVLIAVLQELKQTTAADILLEREGLNEKVTREREESAKLRKAADENIFFPQEMIKKRMVFADLVSDEGSTWILREAGVFIKFLPKAVPDQRLVTCSLWKPGNVSFPLEDNESLVSNVIELDCDQHDVEFSSIEVALTHSAICLRGYELVMKEMADSKGLRWRDLDTIEMPRPSEAKACDKWSTFVKIELNESFVHSRKRFAIEDYGDSKTRAAEKGIAKLDFLFGVNHKKPDPPVLPNGRLYTATTEDEWIIYKEFLLDMEGKEYELVGTSYLYFTNPVASYYLQPTLGDVDVNFCDLARLPKPSSGCLTKKQVNELRQWTKQYGRSVGQNTTRNFLTKDKPGTLPLNLYESTPPEQHSVDFDVLLNEDIPAQQDTSTTHNVVITQSTYVVVSRMYKPRSAPNRPLYFTKLLEDVIDDSDNAGYIRTLCHTQDVVDPLLLTTSGEEHVLPKVAIKGVVQDVSSDCFEEKVLVGPVVHVTCTPKVELSDSLQISLNFPVSISVPIDSHEHQIDLSKMSSGHVRVFFRGGTDTTRKWVDWTKKLRVPPKLEKRIVTFEVDGTDTFEIDHFLECAVILDPSTKPLDAEELFIVDSSCPQQVGFLASFQKEQKEKQPSQEPKQGSLTLCCFPIHMKTELRKEISSEHGVLLCGEAKSARQLAKGDQAFFSLSNGLIPVDEGIDIDYTPVKFTGNYPSKFNFSARFEAPTIFFFKRENGKEGQEKLCSLSLHPVAPFEDRSLEIYRETSQSQEELPVREPSTSMKLPLGDAVFASPVPRRIIFTDTVGEEGLTWILKKTGVLVNFLPDAVPDPRLVTCYLWRTDGVSYPLKEYESLVSNVIELSCHHVLGISFNCVSVALSHSAVKLKGMELVMKELTDPVKNVWKDLESEEFQPQDLLDEHSGWQGTSPLVQAKITSFSRYAVICRLKSFLFRKGTSKKCHQFACNVPDFPGVSVSIPETSLPSEPDFMFTMKVEEVSIGNFEENGILVGPILHLLCNSLDEVKGRVSVSIPLVPQQKQVDWTEIPTGRVRVFSRGGEDKLWEWMDIINELAEPPRLNNGIVTFQLNGIKKYQINQNLQYWAMFNFSKERVDSRERFDDSYRPQEVGFLAFLCNQQHLEGKKLILCCFPFHMKSELKRDIASKFEVLRQGEGNSCKPLSKGDLVYFSVSDGLTPVDTGLDLDNTPLTFLDGEKFQTEILVCCQKTGVTPEVMFSKQKNASGEKESLSTLSLLQTQALKDQFQDCEPSPLPRRPEVDEAIKNELRKRVFTLRRWLPIKEDVGTCWFDLGLKLQIPYGELCNIGEDYPHAKDKGSAVLRSWWNRNGRDATVGCLLDAFENIGQKRIADAFVDLELQETYKDQTETSRKLQEKCNRLKFEICDCKNVQERLRSEIQIYEKDRACLKSEIQDYKENGASLRSEIQVYKGLISTLRDELSRTRSPVEPQST</sequence>
<dbReference type="GO" id="GO:0007165">
    <property type="term" value="P:signal transduction"/>
    <property type="evidence" value="ECO:0007669"/>
    <property type="project" value="InterPro"/>
</dbReference>